<feature type="compositionally biased region" description="Pro residues" evidence="1">
    <location>
        <begin position="287"/>
        <end position="323"/>
    </location>
</feature>
<reference evidence="5" key="1">
    <citation type="submission" date="2020-03" db="EMBL/GenBank/DDBJ databases">
        <authorList>
            <person name="Chebbi M.A."/>
            <person name="Drezen J.M."/>
        </authorList>
    </citation>
    <scope>NUCLEOTIDE SEQUENCE</scope>
    <source>
        <tissue evidence="5">Whole body</tissue>
    </source>
</reference>
<dbReference type="PANTHER" id="PTHR46560">
    <property type="entry name" value="CYPHER, ISOFORM B"/>
    <property type="match status" value="1"/>
</dbReference>
<name>A0A8J5QP94_9HYME</name>
<gene>
    <name evidence="5" type="ORF">G9C98_006340</name>
</gene>
<dbReference type="PANTHER" id="PTHR46560:SF4">
    <property type="entry name" value="DUSKY"/>
    <property type="match status" value="1"/>
</dbReference>
<evidence type="ECO:0000256" key="3">
    <source>
        <dbReference type="SAM" id="SignalP"/>
    </source>
</evidence>
<dbReference type="AlphaFoldDB" id="A0A8J5QP94"/>
<evidence type="ECO:0000313" key="5">
    <source>
        <dbReference type="EMBL" id="KAG8038015.1"/>
    </source>
</evidence>
<feature type="compositionally biased region" description="Pro residues" evidence="1">
    <location>
        <begin position="202"/>
        <end position="236"/>
    </location>
</feature>
<feature type="signal peptide" evidence="3">
    <location>
        <begin position="1"/>
        <end position="20"/>
    </location>
</feature>
<feature type="region of interest" description="Disordered" evidence="1">
    <location>
        <begin position="64"/>
        <end position="353"/>
    </location>
</feature>
<reference evidence="5" key="2">
    <citation type="submission" date="2021-04" db="EMBL/GenBank/DDBJ databases">
        <title>Genome-wide patterns of bracovirus chromosomal integration into multiple host tissues during parasitism.</title>
        <authorList>
            <person name="Chebbi M.A.C."/>
        </authorList>
    </citation>
    <scope>NUCLEOTIDE SEQUENCE</scope>
    <source>
        <tissue evidence="5">Whole body</tissue>
    </source>
</reference>
<dbReference type="Pfam" id="PF25057">
    <property type="entry name" value="CUT_N"/>
    <property type="match status" value="1"/>
</dbReference>
<protein>
    <recommendedName>
        <fullName evidence="4">ZP domain-containing protein</fullName>
    </recommendedName>
</protein>
<keyword evidence="2" id="KW-0472">Membrane</keyword>
<feature type="chain" id="PRO_5035277259" description="ZP domain-containing protein" evidence="3">
    <location>
        <begin position="21"/>
        <end position="692"/>
    </location>
</feature>
<accession>A0A8J5QP94</accession>
<dbReference type="InterPro" id="IPR001507">
    <property type="entry name" value="ZP_dom"/>
</dbReference>
<dbReference type="InterPro" id="IPR056953">
    <property type="entry name" value="CUT_N"/>
</dbReference>
<comment type="caution">
    <text evidence="5">The sequence shown here is derived from an EMBL/GenBank/DDBJ whole genome shotgun (WGS) entry which is preliminary data.</text>
</comment>
<proteinExistence type="predicted"/>
<dbReference type="Proteomes" id="UP000729913">
    <property type="component" value="Unassembled WGS sequence"/>
</dbReference>
<evidence type="ECO:0000313" key="6">
    <source>
        <dbReference type="Proteomes" id="UP000729913"/>
    </source>
</evidence>
<dbReference type="SMART" id="SM00241">
    <property type="entry name" value="ZP"/>
    <property type="match status" value="1"/>
</dbReference>
<dbReference type="OrthoDB" id="10068552at2759"/>
<keyword evidence="2" id="KW-0812">Transmembrane</keyword>
<keyword evidence="2" id="KW-1133">Transmembrane helix</keyword>
<feature type="compositionally biased region" description="Polar residues" evidence="1">
    <location>
        <begin position="131"/>
        <end position="146"/>
    </location>
</feature>
<feature type="region of interest" description="Disordered" evidence="1">
    <location>
        <begin position="580"/>
        <end position="602"/>
    </location>
</feature>
<evidence type="ECO:0000256" key="2">
    <source>
        <dbReference type="SAM" id="Phobius"/>
    </source>
</evidence>
<evidence type="ECO:0000259" key="4">
    <source>
        <dbReference type="PROSITE" id="PS51034"/>
    </source>
</evidence>
<feature type="compositionally biased region" description="Low complexity" evidence="1">
    <location>
        <begin position="97"/>
        <end position="124"/>
    </location>
</feature>
<feature type="compositionally biased region" description="Pro residues" evidence="1">
    <location>
        <begin position="246"/>
        <end position="256"/>
    </location>
</feature>
<feature type="transmembrane region" description="Helical" evidence="2">
    <location>
        <begin position="649"/>
        <end position="671"/>
    </location>
</feature>
<keyword evidence="6" id="KW-1185">Reference proteome</keyword>
<sequence>MRCLAALCYLPAALVVLVAATDNEEFSPKHIRVTRDVDSSSTDIMARNLLEWIQGIYRQGIRKTRQDGNGYLPPYNDQRPLERPRPFQPAPSPSPTFPSQSPSLNEVTSYPGLQPSPGLGSGFSNPPPLSYGSTPRPTYIPTSTRQPSSPGYSPSSFPTSPARPFTGSSGFSGSSTTFQPPSPTYGYPSSNGGYPSSGYPSSPSPTPGFPTPSPSYPSPSPGYPSPSPGYPSPSPGTPTDSYGYPSPSPSPYPSFPTPGTGPTGPGYPTGPTGPGGSPTGPGSTPGRPSPTPGRPSPTPGRPSPTPGRPLPGPSPTPGSPSPTPSGGDKDTAGGSPGDNNVSPPGDDDDLKHPPHIHELQVQCSKTMMTIDIEFNRQFDGVIYSKGFYMMPECRYVAENSGQTKYSFTVNLDSCGTEFINDFEGEAGQAYLENVLVLQNEPGIQEVWDTVRRVRCLWEGNINKALTVSLSVDMLNQEIVTFSGDTATAKLDIQVRDCIARDEPSLNIVQLTDERGCILKPKLFGAFQKTRETGNTGASIIAYAFFQAFKFPDVMDLFIECNVELCKTNCEACPDENQQIEPGRRRRDVSYAPTNSSGALSDPIRMGRGFRVIMPDDLSLASSQSLENLENTAINEISLTRNICMSYSGFYGSFSVMVGILVASTMSTIILYTKTQRIAREKSYDLPQGLNHH</sequence>
<feature type="compositionally biased region" description="Pro residues" evidence="1">
    <location>
        <begin position="86"/>
        <end position="96"/>
    </location>
</feature>
<feature type="compositionally biased region" description="Low complexity" evidence="1">
    <location>
        <begin position="147"/>
        <end position="201"/>
    </location>
</feature>
<keyword evidence="3" id="KW-0732">Signal</keyword>
<feature type="domain" description="ZP" evidence="4">
    <location>
        <begin position="362"/>
        <end position="579"/>
    </location>
</feature>
<dbReference type="EMBL" id="JAAOIC020000044">
    <property type="protein sequence ID" value="KAG8038015.1"/>
    <property type="molecule type" value="Genomic_DNA"/>
</dbReference>
<evidence type="ECO:0000256" key="1">
    <source>
        <dbReference type="SAM" id="MobiDB-lite"/>
    </source>
</evidence>
<organism evidence="5 6">
    <name type="scientific">Cotesia typhae</name>
    <dbReference type="NCBI Taxonomy" id="2053667"/>
    <lineage>
        <taxon>Eukaryota</taxon>
        <taxon>Metazoa</taxon>
        <taxon>Ecdysozoa</taxon>
        <taxon>Arthropoda</taxon>
        <taxon>Hexapoda</taxon>
        <taxon>Insecta</taxon>
        <taxon>Pterygota</taxon>
        <taxon>Neoptera</taxon>
        <taxon>Endopterygota</taxon>
        <taxon>Hymenoptera</taxon>
        <taxon>Apocrita</taxon>
        <taxon>Ichneumonoidea</taxon>
        <taxon>Braconidae</taxon>
        <taxon>Microgastrinae</taxon>
        <taxon>Cotesia</taxon>
    </lineage>
</organism>
<dbReference type="PROSITE" id="PS51034">
    <property type="entry name" value="ZP_2"/>
    <property type="match status" value="1"/>
</dbReference>